<evidence type="ECO:0000256" key="1">
    <source>
        <dbReference type="ARBA" id="ARBA00004123"/>
    </source>
</evidence>
<feature type="region of interest" description="Disordered" evidence="3">
    <location>
        <begin position="131"/>
        <end position="242"/>
    </location>
</feature>
<evidence type="ECO:0000256" key="3">
    <source>
        <dbReference type="SAM" id="MobiDB-lite"/>
    </source>
</evidence>
<dbReference type="Pfam" id="PF10187">
    <property type="entry name" value="FAM192A_Fyv6_N"/>
    <property type="match status" value="1"/>
</dbReference>
<dbReference type="EMBL" id="ML996566">
    <property type="protein sequence ID" value="KAF2761928.1"/>
    <property type="molecule type" value="Genomic_DNA"/>
</dbReference>
<accession>A0A6A6WGJ2</accession>
<protein>
    <recommendedName>
        <fullName evidence="4">FAM192A/Fyv6 N-terminal domain-containing protein</fullName>
    </recommendedName>
</protein>
<dbReference type="GeneID" id="54487508"/>
<dbReference type="InterPro" id="IPR039845">
    <property type="entry name" value="FAM192A"/>
</dbReference>
<dbReference type="PANTHER" id="PTHR13495:SF0">
    <property type="entry name" value="PSME3-INTERACTING PROTEIN"/>
    <property type="match status" value="1"/>
</dbReference>
<evidence type="ECO:0000313" key="5">
    <source>
        <dbReference type="EMBL" id="KAF2761928.1"/>
    </source>
</evidence>
<gene>
    <name evidence="5" type="ORF">EJ05DRAFT_496815</name>
</gene>
<organism evidence="5 6">
    <name type="scientific">Pseudovirgaria hyperparasitica</name>
    <dbReference type="NCBI Taxonomy" id="470096"/>
    <lineage>
        <taxon>Eukaryota</taxon>
        <taxon>Fungi</taxon>
        <taxon>Dikarya</taxon>
        <taxon>Ascomycota</taxon>
        <taxon>Pezizomycotina</taxon>
        <taxon>Dothideomycetes</taxon>
        <taxon>Dothideomycetes incertae sedis</taxon>
        <taxon>Acrospermales</taxon>
        <taxon>Acrospermaceae</taxon>
        <taxon>Pseudovirgaria</taxon>
    </lineage>
</organism>
<dbReference type="RefSeq" id="XP_033604379.1">
    <property type="nucleotide sequence ID" value="XM_033746454.1"/>
</dbReference>
<reference evidence="5" key="1">
    <citation type="journal article" date="2020" name="Stud. Mycol.">
        <title>101 Dothideomycetes genomes: a test case for predicting lifestyles and emergence of pathogens.</title>
        <authorList>
            <person name="Haridas S."/>
            <person name="Albert R."/>
            <person name="Binder M."/>
            <person name="Bloem J."/>
            <person name="Labutti K."/>
            <person name="Salamov A."/>
            <person name="Andreopoulos B."/>
            <person name="Baker S."/>
            <person name="Barry K."/>
            <person name="Bills G."/>
            <person name="Bluhm B."/>
            <person name="Cannon C."/>
            <person name="Castanera R."/>
            <person name="Culley D."/>
            <person name="Daum C."/>
            <person name="Ezra D."/>
            <person name="Gonzalez J."/>
            <person name="Henrissat B."/>
            <person name="Kuo A."/>
            <person name="Liang C."/>
            <person name="Lipzen A."/>
            <person name="Lutzoni F."/>
            <person name="Magnuson J."/>
            <person name="Mondo S."/>
            <person name="Nolan M."/>
            <person name="Ohm R."/>
            <person name="Pangilinan J."/>
            <person name="Park H.-J."/>
            <person name="Ramirez L."/>
            <person name="Alfaro M."/>
            <person name="Sun H."/>
            <person name="Tritt A."/>
            <person name="Yoshinaga Y."/>
            <person name="Zwiers L.-H."/>
            <person name="Turgeon B."/>
            <person name="Goodwin S."/>
            <person name="Spatafora J."/>
            <person name="Crous P."/>
            <person name="Grigoriev I."/>
        </authorList>
    </citation>
    <scope>NUCLEOTIDE SEQUENCE</scope>
    <source>
        <strain evidence="5">CBS 121739</strain>
    </source>
</reference>
<keyword evidence="2" id="KW-0539">Nucleus</keyword>
<dbReference type="OrthoDB" id="75807at2759"/>
<dbReference type="InterPro" id="IPR019331">
    <property type="entry name" value="FAM192A/Fyv6_N"/>
</dbReference>
<evidence type="ECO:0000259" key="4">
    <source>
        <dbReference type="Pfam" id="PF10187"/>
    </source>
</evidence>
<dbReference type="AlphaFoldDB" id="A0A6A6WGJ2"/>
<dbReference type="Proteomes" id="UP000799437">
    <property type="component" value="Unassembled WGS sequence"/>
</dbReference>
<evidence type="ECO:0000256" key="2">
    <source>
        <dbReference type="ARBA" id="ARBA00023242"/>
    </source>
</evidence>
<comment type="subcellular location">
    <subcellularLocation>
        <location evidence="1">Nucleus</location>
    </subcellularLocation>
</comment>
<dbReference type="PANTHER" id="PTHR13495">
    <property type="entry name" value="NEFA-INTERACTING NUCLEAR PROTEIN NIP30"/>
    <property type="match status" value="1"/>
</dbReference>
<feature type="compositionally biased region" description="Polar residues" evidence="3">
    <location>
        <begin position="166"/>
        <end position="194"/>
    </location>
</feature>
<dbReference type="GO" id="GO:0005634">
    <property type="term" value="C:nucleus"/>
    <property type="evidence" value="ECO:0007669"/>
    <property type="project" value="UniProtKB-SubCell"/>
</dbReference>
<keyword evidence="6" id="KW-1185">Reference proteome</keyword>
<proteinExistence type="predicted"/>
<evidence type="ECO:0000313" key="6">
    <source>
        <dbReference type="Proteomes" id="UP000799437"/>
    </source>
</evidence>
<name>A0A6A6WGJ2_9PEZI</name>
<feature type="domain" description="FAM192A/Fyv6 N-terminal" evidence="4">
    <location>
        <begin position="4"/>
        <end position="116"/>
    </location>
</feature>
<sequence>MSKFVSGGTIDEPLERDEEWRKAHAEIEAAHLRRLKEGQQEGGKSLYEVLQANKGGKSWLISAAKQDAFEESIRLKNQFRSLDEDEVDFLDKVLESTRAKEAAVRKETSEQLELFRRQQEEIEKNTNLVEETAVPPSSEEHWVAGRKRKKGKESDGLIKGLKLRKTSSAEQDTHNTIKNLTPNAPQRTLGNVQSKENDVASSGAKVLRDEGNDKAQAMSKSPTPAPPKANGLGLADYSSDEN</sequence>